<feature type="transmembrane region" description="Helical" evidence="2">
    <location>
        <begin position="164"/>
        <end position="188"/>
    </location>
</feature>
<feature type="compositionally biased region" description="Basic and acidic residues" evidence="1">
    <location>
        <begin position="13"/>
        <end position="22"/>
    </location>
</feature>
<feature type="transmembrane region" description="Helical" evidence="2">
    <location>
        <begin position="317"/>
        <end position="340"/>
    </location>
</feature>
<evidence type="ECO:0000313" key="4">
    <source>
        <dbReference type="Proteomes" id="UP000320876"/>
    </source>
</evidence>
<dbReference type="NCBIfam" id="NF037982">
    <property type="entry name" value="Nramp_1"/>
    <property type="match status" value="1"/>
</dbReference>
<dbReference type="Proteomes" id="UP000320876">
    <property type="component" value="Unassembled WGS sequence"/>
</dbReference>
<proteinExistence type="predicted"/>
<feature type="transmembrane region" description="Helical" evidence="2">
    <location>
        <begin position="195"/>
        <end position="216"/>
    </location>
</feature>
<feature type="transmembrane region" description="Helical" evidence="2">
    <location>
        <begin position="486"/>
        <end position="508"/>
    </location>
</feature>
<feature type="transmembrane region" description="Helical" evidence="2">
    <location>
        <begin position="59"/>
        <end position="81"/>
    </location>
</feature>
<feature type="region of interest" description="Disordered" evidence="1">
    <location>
        <begin position="1"/>
        <end position="35"/>
    </location>
</feature>
<dbReference type="EMBL" id="VFML01000001">
    <property type="protein sequence ID" value="TQJ02013.1"/>
    <property type="molecule type" value="Genomic_DNA"/>
</dbReference>
<gene>
    <name evidence="3" type="ORF">FB471_1730</name>
</gene>
<feature type="transmembrane region" description="Helical" evidence="2">
    <location>
        <begin position="424"/>
        <end position="442"/>
    </location>
</feature>
<evidence type="ECO:0008006" key="5">
    <source>
        <dbReference type="Google" id="ProtNLM"/>
    </source>
</evidence>
<sequence>MVDSSNAPAAGSSRRDSGHDSGNDTATEVASGTDESARVWRAGRLDPMPIRKLPEAPPAIHLLGPTVFLVALGVGMGESYMWPRLVLVFGPEIRWLFLVGVTLQAFVMLEMARYAMATGESIFTGAARVFKPIMWFFFVVAILVYIWPGHLSAGAAALEEITGIPWVVSACVGLVLVGIVFSLARVIYNLLENVLSVLIGTLVVGTAVVASLVGSWGDLASTLSGMFHFGYFPAEAMSGAWFPILVGSVAFAGPSGMQQMWYTLHLRDSGAGMGAHIPRVRGLRHAGEEEAMPSRGFMFDTGDPKEMTKWRGWRRWVTFDALLLFWGITMLVTVSFTVLAQAANRENPNVKALIEGGDRDAALGAMSDAFASVGGPVLGGVFFGFIALIGVNATLGLFDSFSRGQADMTYFFVPGARKFKMSHLYAGFLWGVIVFGILILLFGPAEGPSSVLDILAFLSTFAMGAYCVVLLLVNNRMLPKPIRPRWWANVIIGFGALFYLGMLFYSLIRFGVVVS</sequence>
<keyword evidence="4" id="KW-1185">Reference proteome</keyword>
<dbReference type="AlphaFoldDB" id="A0A542DG05"/>
<feature type="transmembrane region" description="Helical" evidence="2">
    <location>
        <begin position="93"/>
        <end position="112"/>
    </location>
</feature>
<name>A0A542DG05_AMYCI</name>
<protein>
    <recommendedName>
        <fullName evidence="5">Mn2+/Fe2+ NRAMP family transporter</fullName>
    </recommendedName>
</protein>
<feature type="transmembrane region" description="Helical" evidence="2">
    <location>
        <begin position="133"/>
        <end position="158"/>
    </location>
</feature>
<dbReference type="OrthoDB" id="3414804at2"/>
<feature type="transmembrane region" description="Helical" evidence="2">
    <location>
        <begin position="377"/>
        <end position="398"/>
    </location>
</feature>
<keyword evidence="2" id="KW-1133">Transmembrane helix</keyword>
<organism evidence="3 4">
    <name type="scientific">Amycolatopsis cihanbeyliensis</name>
    <dbReference type="NCBI Taxonomy" id="1128664"/>
    <lineage>
        <taxon>Bacteria</taxon>
        <taxon>Bacillati</taxon>
        <taxon>Actinomycetota</taxon>
        <taxon>Actinomycetes</taxon>
        <taxon>Pseudonocardiales</taxon>
        <taxon>Pseudonocardiaceae</taxon>
        <taxon>Amycolatopsis</taxon>
    </lineage>
</organism>
<evidence type="ECO:0000256" key="1">
    <source>
        <dbReference type="SAM" id="MobiDB-lite"/>
    </source>
</evidence>
<accession>A0A542DG05</accession>
<reference evidence="3 4" key="1">
    <citation type="submission" date="2019-06" db="EMBL/GenBank/DDBJ databases">
        <title>Sequencing the genomes of 1000 actinobacteria strains.</title>
        <authorList>
            <person name="Klenk H.-P."/>
        </authorList>
    </citation>
    <scope>NUCLEOTIDE SEQUENCE [LARGE SCALE GENOMIC DNA]</scope>
    <source>
        <strain evidence="3 4">DSM 45679</strain>
    </source>
</reference>
<feature type="compositionally biased region" description="Polar residues" evidence="1">
    <location>
        <begin position="23"/>
        <end position="34"/>
    </location>
</feature>
<keyword evidence="2" id="KW-0472">Membrane</keyword>
<evidence type="ECO:0000256" key="2">
    <source>
        <dbReference type="SAM" id="Phobius"/>
    </source>
</evidence>
<comment type="caution">
    <text evidence="3">The sequence shown here is derived from an EMBL/GenBank/DDBJ whole genome shotgun (WGS) entry which is preliminary data.</text>
</comment>
<keyword evidence="2" id="KW-0812">Transmembrane</keyword>
<feature type="transmembrane region" description="Helical" evidence="2">
    <location>
        <begin position="454"/>
        <end position="474"/>
    </location>
</feature>
<evidence type="ECO:0000313" key="3">
    <source>
        <dbReference type="EMBL" id="TQJ02013.1"/>
    </source>
</evidence>
<dbReference type="RefSeq" id="WP_141996798.1">
    <property type="nucleotide sequence ID" value="NZ_VFML01000001.1"/>
</dbReference>
<feature type="transmembrane region" description="Helical" evidence="2">
    <location>
        <begin position="236"/>
        <end position="257"/>
    </location>
</feature>